<organism evidence="1 2">
    <name type="scientific">Ilex paraguariensis</name>
    <name type="common">yerba mate</name>
    <dbReference type="NCBI Taxonomy" id="185542"/>
    <lineage>
        <taxon>Eukaryota</taxon>
        <taxon>Viridiplantae</taxon>
        <taxon>Streptophyta</taxon>
        <taxon>Embryophyta</taxon>
        <taxon>Tracheophyta</taxon>
        <taxon>Spermatophyta</taxon>
        <taxon>Magnoliopsida</taxon>
        <taxon>eudicotyledons</taxon>
        <taxon>Gunneridae</taxon>
        <taxon>Pentapetalae</taxon>
        <taxon>asterids</taxon>
        <taxon>campanulids</taxon>
        <taxon>Aquifoliales</taxon>
        <taxon>Aquifoliaceae</taxon>
        <taxon>Ilex</taxon>
    </lineage>
</organism>
<protein>
    <submittedName>
        <fullName evidence="1">Uncharacterized protein</fullName>
    </submittedName>
</protein>
<dbReference type="Proteomes" id="UP001642360">
    <property type="component" value="Unassembled WGS sequence"/>
</dbReference>
<evidence type="ECO:0000313" key="1">
    <source>
        <dbReference type="EMBL" id="CAK9181463.1"/>
    </source>
</evidence>
<name>A0ABC8UKF7_9AQUA</name>
<accession>A0ABC8UKF7</accession>
<dbReference type="AlphaFoldDB" id="A0ABC8UKF7"/>
<keyword evidence="2" id="KW-1185">Reference proteome</keyword>
<comment type="caution">
    <text evidence="1">The sequence shown here is derived from an EMBL/GenBank/DDBJ whole genome shotgun (WGS) entry which is preliminary data.</text>
</comment>
<reference evidence="1 2" key="1">
    <citation type="submission" date="2024-02" db="EMBL/GenBank/DDBJ databases">
        <authorList>
            <person name="Vignale AGUSTIN F."/>
            <person name="Sosa J E."/>
            <person name="Modenutti C."/>
        </authorList>
    </citation>
    <scope>NUCLEOTIDE SEQUENCE [LARGE SCALE GENOMIC DNA]</scope>
</reference>
<proteinExistence type="predicted"/>
<sequence>RNRPVRNFLDFLTPATILEPTPIIDPTSPPSAASTRLTKTEPKLIIIPNDEVEAPTHNTIGPHFSIKKSLSLFILLPTFFST</sequence>
<feature type="non-terminal residue" evidence="1">
    <location>
        <position position="1"/>
    </location>
</feature>
<dbReference type="EMBL" id="CAUOFW020008057">
    <property type="protein sequence ID" value="CAK9181463.1"/>
    <property type="molecule type" value="Genomic_DNA"/>
</dbReference>
<evidence type="ECO:0000313" key="2">
    <source>
        <dbReference type="Proteomes" id="UP001642360"/>
    </source>
</evidence>
<gene>
    <name evidence="1" type="ORF">ILEXP_LOCUS51535</name>
</gene>